<feature type="compositionally biased region" description="Polar residues" evidence="1">
    <location>
        <begin position="1"/>
        <end position="10"/>
    </location>
</feature>
<dbReference type="AlphaFoldDB" id="D7TU98"/>
<sequence>MSFCGSTLTDNGAPITRGITKKARRPRYLLSPAPPASPRPNTMAGATTSSFVATAPENSAIPSVDYLPMVPLTTLNMPVLMVVSSSTNPCGAPTLPLEALERFHKQGPFGSAS</sequence>
<protein>
    <submittedName>
        <fullName evidence="2">Uncharacterized protein</fullName>
    </submittedName>
</protein>
<reference evidence="3" key="1">
    <citation type="journal article" date="2007" name="Nature">
        <title>The grapevine genome sequence suggests ancestral hexaploidization in major angiosperm phyla.</title>
        <authorList>
            <consortium name="The French-Italian Public Consortium for Grapevine Genome Characterization."/>
            <person name="Jaillon O."/>
            <person name="Aury J.-M."/>
            <person name="Noel B."/>
            <person name="Policriti A."/>
            <person name="Clepet C."/>
            <person name="Casagrande A."/>
            <person name="Choisne N."/>
            <person name="Aubourg S."/>
            <person name="Vitulo N."/>
            <person name="Jubin C."/>
            <person name="Vezzi A."/>
            <person name="Legeai F."/>
            <person name="Hugueney P."/>
            <person name="Dasilva C."/>
            <person name="Horner D."/>
            <person name="Mica E."/>
            <person name="Jublot D."/>
            <person name="Poulain J."/>
            <person name="Bruyere C."/>
            <person name="Billault A."/>
            <person name="Segurens B."/>
            <person name="Gouyvenoux M."/>
            <person name="Ugarte E."/>
            <person name="Cattonaro F."/>
            <person name="Anthouard V."/>
            <person name="Vico V."/>
            <person name="Del Fabbro C."/>
            <person name="Alaux M."/>
            <person name="Di Gaspero G."/>
            <person name="Dumas V."/>
            <person name="Felice N."/>
            <person name="Paillard S."/>
            <person name="Juman I."/>
            <person name="Moroldo M."/>
            <person name="Scalabrin S."/>
            <person name="Canaguier A."/>
            <person name="Le Clainche I."/>
            <person name="Malacrida G."/>
            <person name="Durand E."/>
            <person name="Pesole G."/>
            <person name="Laucou V."/>
            <person name="Chatelet P."/>
            <person name="Merdinoglu D."/>
            <person name="Delledonne M."/>
            <person name="Pezzotti M."/>
            <person name="Lecharny A."/>
            <person name="Scarpelli C."/>
            <person name="Artiguenave F."/>
            <person name="Pe M.E."/>
            <person name="Valle G."/>
            <person name="Morgante M."/>
            <person name="Caboche M."/>
            <person name="Adam-Blondon A.-F."/>
            <person name="Weissenbach J."/>
            <person name="Quetier F."/>
            <person name="Wincker P."/>
        </authorList>
    </citation>
    <scope>NUCLEOTIDE SEQUENCE [LARGE SCALE GENOMIC DNA]</scope>
    <source>
        <strain evidence="3">cv. Pinot noir / PN40024</strain>
    </source>
</reference>
<dbReference type="InParanoid" id="D7TU98"/>
<dbReference type="EMBL" id="FN596248">
    <property type="protein sequence ID" value="CBI34072.3"/>
    <property type="molecule type" value="Genomic_DNA"/>
</dbReference>
<evidence type="ECO:0000313" key="2">
    <source>
        <dbReference type="EMBL" id="CBI34072.3"/>
    </source>
</evidence>
<dbReference type="PaxDb" id="29760-VIT_03s0017g01310.t01"/>
<feature type="region of interest" description="Disordered" evidence="1">
    <location>
        <begin position="1"/>
        <end position="45"/>
    </location>
</feature>
<proteinExistence type="predicted"/>
<name>D7TU98_VITVI</name>
<keyword evidence="3" id="KW-1185">Reference proteome</keyword>
<gene>
    <name evidence="2" type="ordered locus">VIT_03s0017g01310</name>
</gene>
<dbReference type="Proteomes" id="UP000009183">
    <property type="component" value="Chromosome 3"/>
</dbReference>
<dbReference type="HOGENOM" id="CLU_2138104_0_0_1"/>
<evidence type="ECO:0000313" key="3">
    <source>
        <dbReference type="Proteomes" id="UP000009183"/>
    </source>
</evidence>
<accession>D7TU98</accession>
<organism evidence="2 3">
    <name type="scientific">Vitis vinifera</name>
    <name type="common">Grape</name>
    <dbReference type="NCBI Taxonomy" id="29760"/>
    <lineage>
        <taxon>Eukaryota</taxon>
        <taxon>Viridiplantae</taxon>
        <taxon>Streptophyta</taxon>
        <taxon>Embryophyta</taxon>
        <taxon>Tracheophyta</taxon>
        <taxon>Spermatophyta</taxon>
        <taxon>Magnoliopsida</taxon>
        <taxon>eudicotyledons</taxon>
        <taxon>Gunneridae</taxon>
        <taxon>Pentapetalae</taxon>
        <taxon>rosids</taxon>
        <taxon>Vitales</taxon>
        <taxon>Vitaceae</taxon>
        <taxon>Viteae</taxon>
        <taxon>Vitis</taxon>
    </lineage>
</organism>
<evidence type="ECO:0000256" key="1">
    <source>
        <dbReference type="SAM" id="MobiDB-lite"/>
    </source>
</evidence>